<dbReference type="EMBL" id="JABAEK010000026">
    <property type="protein sequence ID" value="NLQ19051.1"/>
    <property type="molecule type" value="Genomic_DNA"/>
</dbReference>
<protein>
    <submittedName>
        <fullName evidence="1">Uncharacterized protein</fullName>
    </submittedName>
</protein>
<organism evidence="1 2">
    <name type="scientific">Marinomonas profundi</name>
    <dbReference type="NCBI Taxonomy" id="2726122"/>
    <lineage>
        <taxon>Bacteria</taxon>
        <taxon>Pseudomonadati</taxon>
        <taxon>Pseudomonadota</taxon>
        <taxon>Gammaproteobacteria</taxon>
        <taxon>Oceanospirillales</taxon>
        <taxon>Oceanospirillaceae</taxon>
        <taxon>Marinomonas</taxon>
    </lineage>
</organism>
<dbReference type="RefSeq" id="WP_168827402.1">
    <property type="nucleotide sequence ID" value="NZ_CP073013.1"/>
</dbReference>
<keyword evidence="2" id="KW-1185">Reference proteome</keyword>
<sequence>MENIQALYYSLELISFQDLSNIPHQSQAELAMKIEDLQDHLKLVIDEHPPSSSKQQLDLL</sequence>
<dbReference type="Proteomes" id="UP000586067">
    <property type="component" value="Unassembled WGS sequence"/>
</dbReference>
<reference evidence="1 2" key="1">
    <citation type="submission" date="2020-04" db="EMBL/GenBank/DDBJ databases">
        <title>Marinomonas sp. M1K-6 isolated from the deep seawater of the Mariana Trench.</title>
        <authorList>
            <person name="Li Y."/>
        </authorList>
    </citation>
    <scope>NUCLEOTIDE SEQUENCE [LARGE SCALE GENOMIC DNA]</scope>
    <source>
        <strain evidence="1 2">M1K-6</strain>
    </source>
</reference>
<gene>
    <name evidence="1" type="ORF">HGG82_15720</name>
</gene>
<comment type="caution">
    <text evidence="1">The sequence shown here is derived from an EMBL/GenBank/DDBJ whole genome shotgun (WGS) entry which is preliminary data.</text>
</comment>
<evidence type="ECO:0000313" key="2">
    <source>
        <dbReference type="Proteomes" id="UP000586067"/>
    </source>
</evidence>
<name>A0A847R4W3_9GAMM</name>
<dbReference type="AlphaFoldDB" id="A0A847R4W3"/>
<proteinExistence type="predicted"/>
<evidence type="ECO:0000313" key="1">
    <source>
        <dbReference type="EMBL" id="NLQ19051.1"/>
    </source>
</evidence>
<accession>A0A847R4W3</accession>